<dbReference type="OrthoDB" id="10681729at2759"/>
<evidence type="ECO:0000313" key="3">
    <source>
        <dbReference type="Proteomes" id="UP000076078"/>
    </source>
</evidence>
<proteinExistence type="predicted"/>
<feature type="compositionally biased region" description="Low complexity" evidence="1">
    <location>
        <begin position="183"/>
        <end position="194"/>
    </location>
</feature>
<accession>A0A152A788</accession>
<protein>
    <submittedName>
        <fullName evidence="2">Putative C-module-binding factor</fullName>
    </submittedName>
</protein>
<dbReference type="Proteomes" id="UP000076078">
    <property type="component" value="Unassembled WGS sequence"/>
</dbReference>
<keyword evidence="3" id="KW-1185">Reference proteome</keyword>
<feature type="region of interest" description="Disordered" evidence="1">
    <location>
        <begin position="65"/>
        <end position="84"/>
    </location>
</feature>
<feature type="region of interest" description="Disordered" evidence="1">
    <location>
        <begin position="407"/>
        <end position="428"/>
    </location>
</feature>
<feature type="compositionally biased region" description="Low complexity" evidence="1">
    <location>
        <begin position="69"/>
        <end position="79"/>
    </location>
</feature>
<sequence length="428" mass="48314">MFRRDHNTHINSLGPNESHLAVLFGFPPNKKVNFKIGGKNVSLDFVHKNTTKMATGHTSFKFKANHFPNNTNNNPSTTTDTKKQTKETNILNQIKENSYNNVFMNPVDEDINQTPISQDFYFNSPSSKPQPPPPPPQLNPSPKQVYKETQKQIHNIGSINKIPKSPTKPKLPILSKTISKPVNNNNNTKTISNQLPIKNNLKLKLNRNNNFKSNDNNNNQKEEDITFSFTSISSLGFEYQNNTNNNYSGGDARIEDLEDEVLIPSLYGTDRKFSIPNSNTTKSHSFYNFDVSTPYDYIFNVGNESAIASTKINGDAQTNSSHPIQIPSSVPQSHTIVIDDSSPCHYHDLQTQYQKSNSSLTASLTEINGERVKEIIEINSQTQTKQQQHIDLQTQHHNEEKEKELEFNIKDNKDIDLSYPPSCGQPLG</sequence>
<feature type="region of interest" description="Disordered" evidence="1">
    <location>
        <begin position="117"/>
        <end position="194"/>
    </location>
</feature>
<evidence type="ECO:0000256" key="1">
    <source>
        <dbReference type="SAM" id="MobiDB-lite"/>
    </source>
</evidence>
<gene>
    <name evidence="2" type="ORF">DLAC_00888</name>
</gene>
<dbReference type="AlphaFoldDB" id="A0A152A788"/>
<evidence type="ECO:0000313" key="2">
    <source>
        <dbReference type="EMBL" id="KYR02088.1"/>
    </source>
</evidence>
<feature type="compositionally biased region" description="Pro residues" evidence="1">
    <location>
        <begin position="128"/>
        <end position="139"/>
    </location>
</feature>
<dbReference type="EMBL" id="LODT01000004">
    <property type="protein sequence ID" value="KYR02088.1"/>
    <property type="molecule type" value="Genomic_DNA"/>
</dbReference>
<reference evidence="2 3" key="1">
    <citation type="submission" date="2015-12" db="EMBL/GenBank/DDBJ databases">
        <title>Dictyostelia acquired genes for synthesis and detection of signals that induce cell-type specialization by lateral gene transfer from prokaryotes.</title>
        <authorList>
            <person name="Gloeckner G."/>
            <person name="Schaap P."/>
        </authorList>
    </citation>
    <scope>NUCLEOTIDE SEQUENCE [LARGE SCALE GENOMIC DNA]</scope>
    <source>
        <strain evidence="2 3">TK</strain>
    </source>
</reference>
<feature type="compositionally biased region" description="Basic and acidic residues" evidence="1">
    <location>
        <begin position="407"/>
        <end position="416"/>
    </location>
</feature>
<organism evidence="2 3">
    <name type="scientific">Tieghemostelium lacteum</name>
    <name type="common">Slime mold</name>
    <name type="synonym">Dictyostelium lacteum</name>
    <dbReference type="NCBI Taxonomy" id="361077"/>
    <lineage>
        <taxon>Eukaryota</taxon>
        <taxon>Amoebozoa</taxon>
        <taxon>Evosea</taxon>
        <taxon>Eumycetozoa</taxon>
        <taxon>Dictyostelia</taxon>
        <taxon>Dictyosteliales</taxon>
        <taxon>Raperosteliaceae</taxon>
        <taxon>Tieghemostelium</taxon>
    </lineage>
</organism>
<dbReference type="InParanoid" id="A0A152A788"/>
<comment type="caution">
    <text evidence="2">The sequence shown here is derived from an EMBL/GenBank/DDBJ whole genome shotgun (WGS) entry which is preliminary data.</text>
</comment>
<name>A0A152A788_TIELA</name>